<dbReference type="Proteomes" id="UP000243579">
    <property type="component" value="Unassembled WGS sequence"/>
</dbReference>
<comment type="caution">
    <text evidence="2">The sequence shown here is derived from an EMBL/GenBank/DDBJ whole genome shotgun (WGS) entry which is preliminary data.</text>
</comment>
<sequence>MLYPCVAPSDALELSDEEVALLCEMVVAAPPTIDVRAVVSAREERLRKDRLRKRRSKERSQLELEELKSTVAALEQQLLRKRKGGVVNSVVSWQAAAAKAKADVAVALKVRKSLEQRLVQQVERTVAYLAWQPSTSPIEMAVHPRAGPWTLHTLVRDPKARAAGVQQMMKHQYQLFTPAIYGKLPASEAGGPFRLVLDEGAPATRQIAYLEMLKYGKLRAPFRQVAMAFWALATKPTPTRLITNFGNDHVLVTSLAAPGGSVQRHVLVKLIHEEHRVVYLQRTIAFDEALPTYVSDTHVAAFWVFEGVGPGTSVMRGYTQVGLAGKKEASTHEYTTYMNQSTVNNAGLNAVMNQFECEILN</sequence>
<organism evidence="2 3">
    <name type="scientific">Achlya hypogyna</name>
    <name type="common">Oomycete</name>
    <name type="synonym">Protoachlya hypogyna</name>
    <dbReference type="NCBI Taxonomy" id="1202772"/>
    <lineage>
        <taxon>Eukaryota</taxon>
        <taxon>Sar</taxon>
        <taxon>Stramenopiles</taxon>
        <taxon>Oomycota</taxon>
        <taxon>Saprolegniomycetes</taxon>
        <taxon>Saprolegniales</taxon>
        <taxon>Achlyaceae</taxon>
        <taxon>Achlya</taxon>
    </lineage>
</organism>
<proteinExistence type="predicted"/>
<dbReference type="AlphaFoldDB" id="A0A1V9YMJ1"/>
<gene>
    <name evidence="2" type="ORF">ACHHYP_09734</name>
</gene>
<protein>
    <submittedName>
        <fullName evidence="2">Uncharacterized protein</fullName>
    </submittedName>
</protein>
<evidence type="ECO:0000313" key="2">
    <source>
        <dbReference type="EMBL" id="OQR86938.1"/>
    </source>
</evidence>
<accession>A0A1V9YMJ1</accession>
<feature type="coiled-coil region" evidence="1">
    <location>
        <begin position="48"/>
        <end position="84"/>
    </location>
</feature>
<keyword evidence="3" id="KW-1185">Reference proteome</keyword>
<dbReference type="EMBL" id="JNBR01001475">
    <property type="protein sequence ID" value="OQR86938.1"/>
    <property type="molecule type" value="Genomic_DNA"/>
</dbReference>
<dbReference type="OrthoDB" id="76605at2759"/>
<evidence type="ECO:0000256" key="1">
    <source>
        <dbReference type="SAM" id="Coils"/>
    </source>
</evidence>
<name>A0A1V9YMJ1_ACHHY</name>
<reference evidence="2 3" key="1">
    <citation type="journal article" date="2014" name="Genome Biol. Evol.">
        <title>The secreted proteins of Achlya hypogyna and Thraustotheca clavata identify the ancestral oomycete secretome and reveal gene acquisitions by horizontal gene transfer.</title>
        <authorList>
            <person name="Misner I."/>
            <person name="Blouin N."/>
            <person name="Leonard G."/>
            <person name="Richards T.A."/>
            <person name="Lane C.E."/>
        </authorList>
    </citation>
    <scope>NUCLEOTIDE SEQUENCE [LARGE SCALE GENOMIC DNA]</scope>
    <source>
        <strain evidence="2 3">ATCC 48635</strain>
    </source>
</reference>
<evidence type="ECO:0000313" key="3">
    <source>
        <dbReference type="Proteomes" id="UP000243579"/>
    </source>
</evidence>
<keyword evidence="1" id="KW-0175">Coiled coil</keyword>